<dbReference type="SUPFAM" id="SSF81383">
    <property type="entry name" value="F-box domain"/>
    <property type="match status" value="1"/>
</dbReference>
<dbReference type="InterPro" id="IPR036047">
    <property type="entry name" value="F-box-like_dom_sf"/>
</dbReference>
<dbReference type="STRING" id="63057.A0A2P5E668"/>
<evidence type="ECO:0000313" key="3">
    <source>
        <dbReference type="Proteomes" id="UP000237000"/>
    </source>
</evidence>
<feature type="domain" description="F-box" evidence="1">
    <location>
        <begin position="9"/>
        <end position="41"/>
    </location>
</feature>
<dbReference type="EMBL" id="JXTC01000226">
    <property type="protein sequence ID" value="PON81042.1"/>
    <property type="molecule type" value="Genomic_DNA"/>
</dbReference>
<organism evidence="2 3">
    <name type="scientific">Trema orientale</name>
    <name type="common">Charcoal tree</name>
    <name type="synonym">Celtis orientalis</name>
    <dbReference type="NCBI Taxonomy" id="63057"/>
    <lineage>
        <taxon>Eukaryota</taxon>
        <taxon>Viridiplantae</taxon>
        <taxon>Streptophyta</taxon>
        <taxon>Embryophyta</taxon>
        <taxon>Tracheophyta</taxon>
        <taxon>Spermatophyta</taxon>
        <taxon>Magnoliopsida</taxon>
        <taxon>eudicotyledons</taxon>
        <taxon>Gunneridae</taxon>
        <taxon>Pentapetalae</taxon>
        <taxon>rosids</taxon>
        <taxon>fabids</taxon>
        <taxon>Rosales</taxon>
        <taxon>Cannabaceae</taxon>
        <taxon>Trema</taxon>
    </lineage>
</organism>
<gene>
    <name evidence="2" type="ORF">TorRG33x02_231600</name>
</gene>
<dbReference type="Proteomes" id="UP000237000">
    <property type="component" value="Unassembled WGS sequence"/>
</dbReference>
<dbReference type="InterPro" id="IPR053197">
    <property type="entry name" value="F-box_SCFL_complex_component"/>
</dbReference>
<dbReference type="InterPro" id="IPR055411">
    <property type="entry name" value="LRR_FXL15/At3g58940/PEG3-like"/>
</dbReference>
<dbReference type="Gene3D" id="1.20.1280.50">
    <property type="match status" value="1"/>
</dbReference>
<dbReference type="SUPFAM" id="SSF52047">
    <property type="entry name" value="RNI-like"/>
    <property type="match status" value="1"/>
</dbReference>
<dbReference type="CDD" id="cd09917">
    <property type="entry name" value="F-box_SF"/>
    <property type="match status" value="1"/>
</dbReference>
<name>A0A2P5E668_TREOI</name>
<reference evidence="3" key="1">
    <citation type="submission" date="2016-06" db="EMBL/GenBank/DDBJ databases">
        <title>Parallel loss of symbiosis genes in relatives of nitrogen-fixing non-legume Parasponia.</title>
        <authorList>
            <person name="Van Velzen R."/>
            <person name="Holmer R."/>
            <person name="Bu F."/>
            <person name="Rutten L."/>
            <person name="Van Zeijl A."/>
            <person name="Liu W."/>
            <person name="Santuari L."/>
            <person name="Cao Q."/>
            <person name="Sharma T."/>
            <person name="Shen D."/>
            <person name="Roswanjaya Y."/>
            <person name="Wardhani T."/>
            <person name="Kalhor M.S."/>
            <person name="Jansen J."/>
            <person name="Van den Hoogen J."/>
            <person name="Gungor B."/>
            <person name="Hartog M."/>
            <person name="Hontelez J."/>
            <person name="Verver J."/>
            <person name="Yang W.-C."/>
            <person name="Schijlen E."/>
            <person name="Repin R."/>
            <person name="Schilthuizen M."/>
            <person name="Schranz E."/>
            <person name="Heidstra R."/>
            <person name="Miyata K."/>
            <person name="Fedorova E."/>
            <person name="Kohlen W."/>
            <person name="Bisseling T."/>
            <person name="Smit S."/>
            <person name="Geurts R."/>
        </authorList>
    </citation>
    <scope>NUCLEOTIDE SEQUENCE [LARGE SCALE GENOMIC DNA]</scope>
    <source>
        <strain evidence="3">cv. RG33-2</strain>
    </source>
</reference>
<dbReference type="InterPro" id="IPR001810">
    <property type="entry name" value="F-box_dom"/>
</dbReference>
<comment type="caution">
    <text evidence="2">The sequence shown here is derived from an EMBL/GenBank/DDBJ whole genome shotgun (WGS) entry which is preliminary data.</text>
</comment>
<dbReference type="AlphaFoldDB" id="A0A2P5E668"/>
<evidence type="ECO:0000313" key="2">
    <source>
        <dbReference type="EMBL" id="PON81042.1"/>
    </source>
</evidence>
<dbReference type="InParanoid" id="A0A2P5E668"/>
<dbReference type="PANTHER" id="PTHR34223">
    <property type="entry name" value="OS11G0201299 PROTEIN"/>
    <property type="match status" value="1"/>
</dbReference>
<dbReference type="SMART" id="SM00256">
    <property type="entry name" value="FBOX"/>
    <property type="match status" value="1"/>
</dbReference>
<keyword evidence="3" id="KW-1185">Reference proteome</keyword>
<dbReference type="Pfam" id="PF24758">
    <property type="entry name" value="LRR_At5g56370"/>
    <property type="match status" value="1"/>
</dbReference>
<evidence type="ECO:0000259" key="1">
    <source>
        <dbReference type="PROSITE" id="PS50181"/>
    </source>
</evidence>
<dbReference type="PROSITE" id="PS50181">
    <property type="entry name" value="FBOX"/>
    <property type="match status" value="1"/>
</dbReference>
<protein>
    <submittedName>
        <fullName evidence="2">F-box domain containing protein</fullName>
    </submittedName>
</protein>
<dbReference type="Pfam" id="PF00646">
    <property type="entry name" value="F-box"/>
    <property type="match status" value="1"/>
</dbReference>
<dbReference type="PANTHER" id="PTHR34223:SF51">
    <property type="entry name" value="OS06G0556300 PROTEIN"/>
    <property type="match status" value="1"/>
</dbReference>
<accession>A0A2P5E668</accession>
<sequence>MSKSRSTRIDRLSSLPEHVAHKVFSSLSMEDIFRLSSVSRRCWQLCISIPFLIFDDSRYQSSEIKRTRLLNNLERMLVARQGMDTESFNIRWSLENYGIEEERRVLSWLHTVVKCNVKQLDLDIVLKSEAEFALPHSLLSCLLLESLTLKFKNGIGILNIPSSISCSGFSSLKSLELKSVRISDSFGDWVSSYCRVLTKLSLIYTKGAKSIIITSSSLETLKIWLPDNLFRLHVSGEILSYVVLHWTFDSFPNTRDLQLSTPRLEELFWAGNFLNCGILENYTSLVKAHILLFSSCSFTSMVQYLDCVLRLVHNVRHLSLNEYCLNEYDKTKECCDFENVPFLHNLKSVMIELPRQGENDLKLINYLLKHAENLQKMTASYGSPLRSDLTRMIAGYDKASSDAEVNIRRVRFYPKALRVSQKNNNSPFDSWELDFVIIL</sequence>
<proteinExistence type="predicted"/>
<dbReference type="OrthoDB" id="594804at2759"/>